<protein>
    <submittedName>
        <fullName evidence="1">Uncharacterized protein</fullName>
    </submittedName>
</protein>
<reference evidence="1 2" key="1">
    <citation type="submission" date="2020-02" db="EMBL/GenBank/DDBJ databases">
        <title>Plant-Promoting Endophytic Bacterium Rhizobium oryzihabitans sp. nov., Isolated from the Root of Rice.</title>
        <authorList>
            <person name="zhao J."/>
            <person name="Zhang G."/>
        </authorList>
    </citation>
    <scope>NUCLEOTIDE SEQUENCE [LARGE SCALE GENOMIC DNA]</scope>
    <source>
        <strain evidence="1 2">M15</strain>
    </source>
</reference>
<organism evidence="1 2">
    <name type="scientific">Rhizobium oryzihabitans</name>
    <dbReference type="NCBI Taxonomy" id="2267833"/>
    <lineage>
        <taxon>Bacteria</taxon>
        <taxon>Pseudomonadati</taxon>
        <taxon>Pseudomonadota</taxon>
        <taxon>Alphaproteobacteria</taxon>
        <taxon>Hyphomicrobiales</taxon>
        <taxon>Rhizobiaceae</taxon>
        <taxon>Rhizobium/Agrobacterium group</taxon>
        <taxon>Rhizobium</taxon>
    </lineage>
</organism>
<dbReference type="Proteomes" id="UP000464865">
    <property type="component" value="Chromosome M15-11"/>
</dbReference>
<dbReference type="RefSeq" id="WP_164055986.1">
    <property type="nucleotide sequence ID" value="NZ_CP048632.1"/>
</dbReference>
<gene>
    <name evidence="1" type="ORF">G3A56_00015</name>
</gene>
<keyword evidence="2" id="KW-1185">Reference proteome</keyword>
<proteinExistence type="predicted"/>
<dbReference type="AlphaFoldDB" id="A0A7L5BCK2"/>
<dbReference type="EMBL" id="CP048632">
    <property type="protein sequence ID" value="QIB36587.1"/>
    <property type="molecule type" value="Genomic_DNA"/>
</dbReference>
<dbReference type="KEGG" id="roy:G3A56_00015"/>
<evidence type="ECO:0000313" key="1">
    <source>
        <dbReference type="EMBL" id="QIB36587.1"/>
    </source>
</evidence>
<name>A0A7L5BCK2_9HYPH</name>
<accession>A0A7L5BCK2</accession>
<sequence>MLRLIRLEKARRAKEAERQRVERDGELIRERCSTLAGFVRERGTFWSLCSHMCMDGTSTRCASI</sequence>
<evidence type="ECO:0000313" key="2">
    <source>
        <dbReference type="Proteomes" id="UP000464865"/>
    </source>
</evidence>